<keyword evidence="3" id="KW-0175">Coiled coil</keyword>
<dbReference type="PANTHER" id="PTHR13504:SF40">
    <property type="entry name" value="FIDO DOMAIN-CONTAINING PROTEIN"/>
    <property type="match status" value="1"/>
</dbReference>
<dbReference type="EMBL" id="QPJW01000008">
    <property type="protein sequence ID" value="RCX17688.1"/>
    <property type="molecule type" value="Genomic_DNA"/>
</dbReference>
<dbReference type="InterPro" id="IPR036388">
    <property type="entry name" value="WH-like_DNA-bd_sf"/>
</dbReference>
<dbReference type="Proteomes" id="UP000253090">
    <property type="component" value="Unassembled WGS sequence"/>
</dbReference>
<dbReference type="SUPFAM" id="SSF140931">
    <property type="entry name" value="Fic-like"/>
    <property type="match status" value="1"/>
</dbReference>
<name>A0A369BAR3_9BACL</name>
<dbReference type="RefSeq" id="WP_114497795.1">
    <property type="nucleotide sequence ID" value="NZ_QPJW01000008.1"/>
</dbReference>
<evidence type="ECO:0000256" key="3">
    <source>
        <dbReference type="SAM" id="Coils"/>
    </source>
</evidence>
<dbReference type="GO" id="GO:0005524">
    <property type="term" value="F:ATP binding"/>
    <property type="evidence" value="ECO:0007669"/>
    <property type="project" value="UniProtKB-KW"/>
</dbReference>
<organism evidence="5 6">
    <name type="scientific">Fontibacillus phaseoli</name>
    <dbReference type="NCBI Taxonomy" id="1416533"/>
    <lineage>
        <taxon>Bacteria</taxon>
        <taxon>Bacillati</taxon>
        <taxon>Bacillota</taxon>
        <taxon>Bacilli</taxon>
        <taxon>Bacillales</taxon>
        <taxon>Paenibacillaceae</taxon>
        <taxon>Fontibacillus</taxon>
    </lineage>
</organism>
<keyword evidence="2" id="KW-0067">ATP-binding</keyword>
<feature type="binding site" evidence="2">
    <location>
        <begin position="238"/>
        <end position="245"/>
    </location>
    <ligand>
        <name>ATP</name>
        <dbReference type="ChEBI" id="CHEBI:30616"/>
    </ligand>
</feature>
<keyword evidence="2" id="KW-0547">Nucleotide-binding</keyword>
<dbReference type="OrthoDB" id="9813719at2"/>
<dbReference type="PROSITE" id="PS51459">
    <property type="entry name" value="FIDO"/>
    <property type="match status" value="1"/>
</dbReference>
<dbReference type="Gene3D" id="1.10.3290.10">
    <property type="entry name" value="Fido-like domain"/>
    <property type="match status" value="1"/>
</dbReference>
<evidence type="ECO:0000256" key="2">
    <source>
        <dbReference type="PIRSR" id="PIRSR640198-2"/>
    </source>
</evidence>
<feature type="coiled-coil region" evidence="3">
    <location>
        <begin position="299"/>
        <end position="330"/>
    </location>
</feature>
<dbReference type="InterPro" id="IPR003812">
    <property type="entry name" value="Fido"/>
</dbReference>
<keyword evidence="6" id="KW-1185">Reference proteome</keyword>
<dbReference type="AlphaFoldDB" id="A0A369BAR3"/>
<evidence type="ECO:0000259" key="4">
    <source>
        <dbReference type="PROSITE" id="PS51459"/>
    </source>
</evidence>
<protein>
    <submittedName>
        <fullName evidence="5">Fic family protein</fullName>
    </submittedName>
</protein>
<evidence type="ECO:0000313" key="5">
    <source>
        <dbReference type="EMBL" id="RCX17688.1"/>
    </source>
</evidence>
<dbReference type="Pfam" id="PF02661">
    <property type="entry name" value="Fic"/>
    <property type="match status" value="1"/>
</dbReference>
<dbReference type="InterPro" id="IPR036390">
    <property type="entry name" value="WH_DNA-bd_sf"/>
</dbReference>
<accession>A0A369BAR3</accession>
<dbReference type="Gene3D" id="1.10.10.10">
    <property type="entry name" value="Winged helix-like DNA-binding domain superfamily/Winged helix DNA-binding domain"/>
    <property type="match status" value="1"/>
</dbReference>
<evidence type="ECO:0000256" key="1">
    <source>
        <dbReference type="PIRSR" id="PIRSR640198-1"/>
    </source>
</evidence>
<dbReference type="SUPFAM" id="SSF46785">
    <property type="entry name" value="Winged helix' DNA-binding domain"/>
    <property type="match status" value="1"/>
</dbReference>
<sequence length="407" mass="47854">MRYMHKIFHEKRQSEVQEIHRQRFNFDSTIHLGLYIKPMDQSSVYELYYVPTNEMVRMASDIHIISNQFQEAFNDLPPVAQNQFINECLVEELYNTNEIEGIRSTREEIARSTKEVMLNKKSKQRFESMIKSYIRLLDNDLEFPKIPKDLRQIYDDITKGEIEQQELPDGDIFRREATYILKKSGSGKIVHQGIMPEKEIIYATGQLLKFMNDNEEIPDIIKIAIGHYYFGYIHPFYDGNGRTSRFISSMYLSSILGNISTLSLSRGCNKYKNKYLEAFEVTNSIKSRGELNSFIETFMRIILETLQQMNAELKEKSELLNMAVHKLNSEPQLEHKDGNYWGIMYVLAQNHFFDSRNGLTIKDLAGISNKSQATIRKLIRELLEMSLIEQKGERPAYFFIRQQYFEE</sequence>
<feature type="active site" evidence="1">
    <location>
        <position position="234"/>
    </location>
</feature>
<reference evidence="5 6" key="1">
    <citation type="submission" date="2018-07" db="EMBL/GenBank/DDBJ databases">
        <title>Genomic Encyclopedia of Type Strains, Phase III (KMG-III): the genomes of soil and plant-associated and newly described type strains.</title>
        <authorList>
            <person name="Whitman W."/>
        </authorList>
    </citation>
    <scope>NUCLEOTIDE SEQUENCE [LARGE SCALE GENOMIC DNA]</scope>
    <source>
        <strain evidence="5 6">CECT 8333</strain>
    </source>
</reference>
<feature type="domain" description="Fido" evidence="4">
    <location>
        <begin position="145"/>
        <end position="297"/>
    </location>
</feature>
<dbReference type="PANTHER" id="PTHR13504">
    <property type="entry name" value="FIDO DOMAIN-CONTAINING PROTEIN DDB_G0283145"/>
    <property type="match status" value="1"/>
</dbReference>
<dbReference type="InterPro" id="IPR036597">
    <property type="entry name" value="Fido-like_dom_sf"/>
</dbReference>
<evidence type="ECO:0000313" key="6">
    <source>
        <dbReference type="Proteomes" id="UP000253090"/>
    </source>
</evidence>
<comment type="caution">
    <text evidence="5">The sequence shown here is derived from an EMBL/GenBank/DDBJ whole genome shotgun (WGS) entry which is preliminary data.</text>
</comment>
<proteinExistence type="predicted"/>
<dbReference type="InterPro" id="IPR040198">
    <property type="entry name" value="Fido_containing"/>
</dbReference>
<gene>
    <name evidence="5" type="ORF">DFP94_10847</name>
</gene>